<evidence type="ECO:0000256" key="1">
    <source>
        <dbReference type="ARBA" id="ARBA00001970"/>
    </source>
</evidence>
<evidence type="ECO:0000313" key="12">
    <source>
        <dbReference type="EMBL" id="UQA90927.1"/>
    </source>
</evidence>
<feature type="domain" description="Dyp-type peroxidase C-terminal" evidence="11">
    <location>
        <begin position="229"/>
        <end position="412"/>
    </location>
</feature>
<keyword evidence="13" id="KW-1185">Reference proteome</keyword>
<evidence type="ECO:0000256" key="5">
    <source>
        <dbReference type="ARBA" id="ARBA00022729"/>
    </source>
</evidence>
<organism evidence="12 13">
    <name type="scientific">Streptomyces halobius</name>
    <dbReference type="NCBI Taxonomy" id="2879846"/>
    <lineage>
        <taxon>Bacteria</taxon>
        <taxon>Bacillati</taxon>
        <taxon>Actinomycetota</taxon>
        <taxon>Actinomycetes</taxon>
        <taxon>Kitasatosporales</taxon>
        <taxon>Streptomycetaceae</taxon>
        <taxon>Streptomyces</taxon>
    </lineage>
</organism>
<evidence type="ECO:0000259" key="10">
    <source>
        <dbReference type="Pfam" id="PF04261"/>
    </source>
</evidence>
<keyword evidence="7" id="KW-0408">Iron</keyword>
<keyword evidence="2 12" id="KW-0575">Peroxidase</keyword>
<keyword evidence="4" id="KW-0479">Metal-binding</keyword>
<reference evidence="12" key="1">
    <citation type="submission" date="2021-10" db="EMBL/GenBank/DDBJ databases">
        <title>Streptomyces nigrumlapis sp.nov.,an antimicrobial producing actinobacterium isolated from Black Gobi rocks.</title>
        <authorList>
            <person name="Wen Y."/>
            <person name="Zhang W."/>
            <person name="Liu X.G."/>
        </authorList>
    </citation>
    <scope>NUCLEOTIDE SEQUENCE</scope>
    <source>
        <strain evidence="12">ST13-2-2</strain>
    </source>
</reference>
<dbReference type="Proteomes" id="UP000830115">
    <property type="component" value="Chromosome"/>
</dbReference>
<sequence>MTGDLTDEARALAEDEGRRGFLKCAAGIAGAAAAGSLGGEAYAAPPDRSGGSAPYDRRPPRRIPFHGKHQTGIIKPKEQQLHAMFLGLDVLARDRKELEELFKKITKRSRKIMGGVGKDKHKHFTEEDEVTPTEDLLTITLGVGASLFDDRFELSAHRPRHLKAMPSFPNDQLNPARCHGDLSLQICADHPDACNHVMRDLLREANGLFRPRWRTDAYLNPPRPVGTHPRTFVGFKDGIENPDITSEKMMDELMWVTEESGEPDWALGGCYQVMRMIRLDMETWDQVPVTKQEKIFGRHKSSGAPLDGDEETDKPNYRKDPHGRIIPLDAHIRLANPRTKETADSRIYRRSYNYDEGFDNDGKMAIGLMFCCYQQDIERQFATVQKRLEHEAFAPYIAPIGGGYFFVLPGVKDEDDYLGSTLMKAN</sequence>
<dbReference type="InterPro" id="IPR048328">
    <property type="entry name" value="Dyp_perox_C"/>
</dbReference>
<keyword evidence="3" id="KW-0349">Heme</keyword>
<dbReference type="InterPro" id="IPR011008">
    <property type="entry name" value="Dimeric_a/b-barrel"/>
</dbReference>
<feature type="domain" description="Dyp-type peroxidase N-terminal" evidence="10">
    <location>
        <begin position="70"/>
        <end position="215"/>
    </location>
</feature>
<protein>
    <submittedName>
        <fullName evidence="12">Dyp-type peroxidase</fullName>
    </submittedName>
</protein>
<evidence type="ECO:0000256" key="8">
    <source>
        <dbReference type="ARBA" id="ARBA00025737"/>
    </source>
</evidence>
<dbReference type="GO" id="GO:0004601">
    <property type="term" value="F:peroxidase activity"/>
    <property type="evidence" value="ECO:0007669"/>
    <property type="project" value="UniProtKB-KW"/>
</dbReference>
<dbReference type="InterPro" id="IPR048327">
    <property type="entry name" value="Dyp_perox_N"/>
</dbReference>
<comment type="cofactor">
    <cofactor evidence="1">
        <name>heme b</name>
        <dbReference type="ChEBI" id="CHEBI:60344"/>
    </cofactor>
</comment>
<dbReference type="PANTHER" id="PTHR30521">
    <property type="entry name" value="DEFERROCHELATASE/PEROXIDASE"/>
    <property type="match status" value="1"/>
</dbReference>
<evidence type="ECO:0000259" key="11">
    <source>
        <dbReference type="Pfam" id="PF20628"/>
    </source>
</evidence>
<evidence type="ECO:0000256" key="9">
    <source>
        <dbReference type="SAM" id="MobiDB-lite"/>
    </source>
</evidence>
<dbReference type="EMBL" id="CP086322">
    <property type="protein sequence ID" value="UQA90927.1"/>
    <property type="molecule type" value="Genomic_DNA"/>
</dbReference>
<dbReference type="PANTHER" id="PTHR30521:SF4">
    <property type="entry name" value="DEFERROCHELATASE"/>
    <property type="match status" value="1"/>
</dbReference>
<comment type="similarity">
    <text evidence="8">Belongs to the DyP-type peroxidase family.</text>
</comment>
<keyword evidence="5" id="KW-0732">Signal</keyword>
<evidence type="ECO:0000313" key="13">
    <source>
        <dbReference type="Proteomes" id="UP000830115"/>
    </source>
</evidence>
<feature type="region of interest" description="Disordered" evidence="9">
    <location>
        <begin position="296"/>
        <end position="321"/>
    </location>
</feature>
<name>A0ABY4LZK0_9ACTN</name>
<evidence type="ECO:0000256" key="2">
    <source>
        <dbReference type="ARBA" id="ARBA00022559"/>
    </source>
</evidence>
<dbReference type="InterPro" id="IPR006314">
    <property type="entry name" value="Dyp_peroxidase"/>
</dbReference>
<dbReference type="Pfam" id="PF04261">
    <property type="entry name" value="Dyp_perox_N"/>
    <property type="match status" value="1"/>
</dbReference>
<dbReference type="Pfam" id="PF20628">
    <property type="entry name" value="Dyp_perox_C"/>
    <property type="match status" value="1"/>
</dbReference>
<keyword evidence="6" id="KW-0560">Oxidoreductase</keyword>
<evidence type="ECO:0000256" key="6">
    <source>
        <dbReference type="ARBA" id="ARBA00023002"/>
    </source>
</evidence>
<feature type="region of interest" description="Disordered" evidence="9">
    <location>
        <begin position="38"/>
        <end position="67"/>
    </location>
</feature>
<dbReference type="InterPro" id="IPR006311">
    <property type="entry name" value="TAT_signal"/>
</dbReference>
<evidence type="ECO:0000256" key="7">
    <source>
        <dbReference type="ARBA" id="ARBA00023004"/>
    </source>
</evidence>
<dbReference type="PROSITE" id="PS51404">
    <property type="entry name" value="DYP_PEROXIDASE"/>
    <property type="match status" value="1"/>
</dbReference>
<gene>
    <name evidence="12" type="ORF">K9S39_02680</name>
</gene>
<evidence type="ECO:0000256" key="3">
    <source>
        <dbReference type="ARBA" id="ARBA00022617"/>
    </source>
</evidence>
<dbReference type="RefSeq" id="WP_248861694.1">
    <property type="nucleotide sequence ID" value="NZ_CP086322.1"/>
</dbReference>
<proteinExistence type="inferred from homology"/>
<accession>A0ABY4LZK0</accession>
<dbReference type="NCBIfam" id="TIGR01413">
    <property type="entry name" value="Dyp_perox_fam"/>
    <property type="match status" value="1"/>
</dbReference>
<evidence type="ECO:0000256" key="4">
    <source>
        <dbReference type="ARBA" id="ARBA00022723"/>
    </source>
</evidence>
<dbReference type="PROSITE" id="PS51318">
    <property type="entry name" value="TAT"/>
    <property type="match status" value="1"/>
</dbReference>
<dbReference type="SUPFAM" id="SSF54909">
    <property type="entry name" value="Dimeric alpha+beta barrel"/>
    <property type="match status" value="1"/>
</dbReference>